<evidence type="ECO:0000313" key="13">
    <source>
        <dbReference type="Proteomes" id="UP000277580"/>
    </source>
</evidence>
<dbReference type="OrthoDB" id="4226077at2759"/>
<evidence type="ECO:0000256" key="9">
    <source>
        <dbReference type="ARBA" id="ARBA00023136"/>
    </source>
</evidence>
<sequence length="450" mass="50287">MYATTVYVISIGCVFLLWVFFTAGLATVLSVYKAFISTAYNHLARQTPQLLRGNTNVTRTEALLYLVYIIGNIIAVFVEDLTRKGIQSRAGFLALINMAPLVLVGRPNSLVNSYMISQRTQERLHTVIGYMVLVQSVIHTAIGISMNQNQRSFTGYLAVGGITFLCVFMAKFCRSLAFEAFRALHVLVALLVLVSLSLHVQITRIPLLRTGPSICVFVIVALWAALIVFRVVRSIFSSLGARAYVIGHEKDDGIVQIVVDFRNPWFKFQPGQFMYITIPSISSSAVLQSHPFQLVWWDQPLSRAFFLVRPGKGFTRNLLHHRSAWMSRGESTEDPIMMATTLRTIVEGPYGLSDLKLGSYGTVLMVATGLGIASQLPYIKHLLDAHHSRSVTTQKIKLFWEVQMEGSTHTHTRTLSFPRPWHTCPVIVGADVFLLVFQATDTGFPDGWLN</sequence>
<dbReference type="AlphaFoldDB" id="A0A3N4KL59"/>
<dbReference type="Gene3D" id="3.40.50.80">
    <property type="entry name" value="Nucleotide-binding domain of ferredoxin-NADP reductase (FNR) module"/>
    <property type="match status" value="1"/>
</dbReference>
<keyword evidence="5" id="KW-0249">Electron transport</keyword>
<dbReference type="GO" id="GO:0006826">
    <property type="term" value="P:iron ion transport"/>
    <property type="evidence" value="ECO:0007669"/>
    <property type="project" value="TreeGrafter"/>
</dbReference>
<dbReference type="Proteomes" id="UP000277580">
    <property type="component" value="Unassembled WGS sequence"/>
</dbReference>
<feature type="transmembrane region" description="Helical" evidence="10">
    <location>
        <begin position="153"/>
        <end position="172"/>
    </location>
</feature>
<dbReference type="Pfam" id="PF01794">
    <property type="entry name" value="Ferric_reduct"/>
    <property type="match status" value="1"/>
</dbReference>
<evidence type="ECO:0000259" key="11">
    <source>
        <dbReference type="PROSITE" id="PS51384"/>
    </source>
</evidence>
<feature type="transmembrane region" description="Helical" evidence="10">
    <location>
        <begin position="6"/>
        <end position="32"/>
    </location>
</feature>
<feature type="domain" description="FAD-binding FR-type" evidence="11">
    <location>
        <begin position="221"/>
        <end position="356"/>
    </location>
</feature>
<evidence type="ECO:0000256" key="5">
    <source>
        <dbReference type="ARBA" id="ARBA00022982"/>
    </source>
</evidence>
<dbReference type="GO" id="GO:0005886">
    <property type="term" value="C:plasma membrane"/>
    <property type="evidence" value="ECO:0007669"/>
    <property type="project" value="TreeGrafter"/>
</dbReference>
<keyword evidence="7" id="KW-0560">Oxidoreductase</keyword>
<dbReference type="PANTHER" id="PTHR32361:SF26">
    <property type="entry name" value="FAD-BINDING 8 DOMAIN-CONTAINING PROTEIN-RELATED"/>
    <property type="match status" value="1"/>
</dbReference>
<dbReference type="InterPro" id="IPR013121">
    <property type="entry name" value="Fe_red_NAD-bd_6"/>
</dbReference>
<keyword evidence="3" id="KW-0813">Transport</keyword>
<gene>
    <name evidence="12" type="ORF">P167DRAFT_281345</name>
</gene>
<evidence type="ECO:0000256" key="6">
    <source>
        <dbReference type="ARBA" id="ARBA00022989"/>
    </source>
</evidence>
<evidence type="ECO:0000313" key="12">
    <source>
        <dbReference type="EMBL" id="RPB10042.1"/>
    </source>
</evidence>
<dbReference type="Pfam" id="PF08030">
    <property type="entry name" value="NAD_binding_6"/>
    <property type="match status" value="1"/>
</dbReference>
<evidence type="ECO:0000256" key="3">
    <source>
        <dbReference type="ARBA" id="ARBA00022448"/>
    </source>
</evidence>
<dbReference type="GO" id="GO:0000293">
    <property type="term" value="F:ferric-chelate reductase activity"/>
    <property type="evidence" value="ECO:0007669"/>
    <property type="project" value="UniProtKB-ARBA"/>
</dbReference>
<dbReference type="PANTHER" id="PTHR32361">
    <property type="entry name" value="FERRIC/CUPRIC REDUCTASE TRANSMEMBRANE COMPONENT"/>
    <property type="match status" value="1"/>
</dbReference>
<comment type="similarity">
    <text evidence="2">Belongs to the ferric reductase (FRE) family.</text>
</comment>
<dbReference type="PROSITE" id="PS51384">
    <property type="entry name" value="FAD_FR"/>
    <property type="match status" value="1"/>
</dbReference>
<dbReference type="EMBL" id="ML119146">
    <property type="protein sequence ID" value="RPB10042.1"/>
    <property type="molecule type" value="Genomic_DNA"/>
</dbReference>
<dbReference type="InterPro" id="IPR013130">
    <property type="entry name" value="Fe3_Rdtase_TM_dom"/>
</dbReference>
<dbReference type="InterPro" id="IPR051410">
    <property type="entry name" value="Ferric/Cupric_Reductase"/>
</dbReference>
<dbReference type="SUPFAM" id="SSF52343">
    <property type="entry name" value="Ferredoxin reductase-like, C-terminal NADP-linked domain"/>
    <property type="match status" value="1"/>
</dbReference>
<dbReference type="InterPro" id="IPR013112">
    <property type="entry name" value="FAD-bd_8"/>
</dbReference>
<keyword evidence="8" id="KW-0406">Ion transport</keyword>
<protein>
    <recommendedName>
        <fullName evidence="11">FAD-binding FR-type domain-containing protein</fullName>
    </recommendedName>
</protein>
<comment type="subcellular location">
    <subcellularLocation>
        <location evidence="1">Membrane</location>
        <topology evidence="1">Multi-pass membrane protein</topology>
    </subcellularLocation>
</comment>
<dbReference type="InterPro" id="IPR017927">
    <property type="entry name" value="FAD-bd_FR_type"/>
</dbReference>
<evidence type="ECO:0000256" key="2">
    <source>
        <dbReference type="ARBA" id="ARBA00006278"/>
    </source>
</evidence>
<dbReference type="InterPro" id="IPR039261">
    <property type="entry name" value="FNR_nucleotide-bd"/>
</dbReference>
<accession>A0A3N4KL59</accession>
<feature type="transmembrane region" description="Helical" evidence="10">
    <location>
        <begin position="127"/>
        <end position="147"/>
    </location>
</feature>
<name>A0A3N4KL59_9PEZI</name>
<evidence type="ECO:0000256" key="8">
    <source>
        <dbReference type="ARBA" id="ARBA00023065"/>
    </source>
</evidence>
<dbReference type="GO" id="GO:0015677">
    <property type="term" value="P:copper ion import"/>
    <property type="evidence" value="ECO:0007669"/>
    <property type="project" value="TreeGrafter"/>
</dbReference>
<dbReference type="InParanoid" id="A0A3N4KL59"/>
<evidence type="ECO:0000256" key="1">
    <source>
        <dbReference type="ARBA" id="ARBA00004141"/>
    </source>
</evidence>
<organism evidence="12 13">
    <name type="scientific">Morchella conica CCBAS932</name>
    <dbReference type="NCBI Taxonomy" id="1392247"/>
    <lineage>
        <taxon>Eukaryota</taxon>
        <taxon>Fungi</taxon>
        <taxon>Dikarya</taxon>
        <taxon>Ascomycota</taxon>
        <taxon>Pezizomycotina</taxon>
        <taxon>Pezizomycetes</taxon>
        <taxon>Pezizales</taxon>
        <taxon>Morchellaceae</taxon>
        <taxon>Morchella</taxon>
    </lineage>
</organism>
<keyword evidence="6 10" id="KW-1133">Transmembrane helix</keyword>
<keyword evidence="4 10" id="KW-0812">Transmembrane</keyword>
<feature type="transmembrane region" description="Helical" evidence="10">
    <location>
        <begin position="62"/>
        <end position="78"/>
    </location>
</feature>
<keyword evidence="13" id="KW-1185">Reference proteome</keyword>
<feature type="transmembrane region" description="Helical" evidence="10">
    <location>
        <begin position="214"/>
        <end position="232"/>
    </location>
</feature>
<dbReference type="Pfam" id="PF08022">
    <property type="entry name" value="FAD_binding_8"/>
    <property type="match status" value="1"/>
</dbReference>
<dbReference type="STRING" id="1392247.A0A3N4KL59"/>
<evidence type="ECO:0000256" key="7">
    <source>
        <dbReference type="ARBA" id="ARBA00023002"/>
    </source>
</evidence>
<evidence type="ECO:0000256" key="10">
    <source>
        <dbReference type="SAM" id="Phobius"/>
    </source>
</evidence>
<evidence type="ECO:0000256" key="4">
    <source>
        <dbReference type="ARBA" id="ARBA00022692"/>
    </source>
</evidence>
<reference evidence="12 13" key="1">
    <citation type="journal article" date="2018" name="Nat. Ecol. Evol.">
        <title>Pezizomycetes genomes reveal the molecular basis of ectomycorrhizal truffle lifestyle.</title>
        <authorList>
            <person name="Murat C."/>
            <person name="Payen T."/>
            <person name="Noel B."/>
            <person name="Kuo A."/>
            <person name="Morin E."/>
            <person name="Chen J."/>
            <person name="Kohler A."/>
            <person name="Krizsan K."/>
            <person name="Balestrini R."/>
            <person name="Da Silva C."/>
            <person name="Montanini B."/>
            <person name="Hainaut M."/>
            <person name="Levati E."/>
            <person name="Barry K.W."/>
            <person name="Belfiori B."/>
            <person name="Cichocki N."/>
            <person name="Clum A."/>
            <person name="Dockter R.B."/>
            <person name="Fauchery L."/>
            <person name="Guy J."/>
            <person name="Iotti M."/>
            <person name="Le Tacon F."/>
            <person name="Lindquist E.A."/>
            <person name="Lipzen A."/>
            <person name="Malagnac F."/>
            <person name="Mello A."/>
            <person name="Molinier V."/>
            <person name="Miyauchi S."/>
            <person name="Poulain J."/>
            <person name="Riccioni C."/>
            <person name="Rubini A."/>
            <person name="Sitrit Y."/>
            <person name="Splivallo R."/>
            <person name="Traeger S."/>
            <person name="Wang M."/>
            <person name="Zifcakova L."/>
            <person name="Wipf D."/>
            <person name="Zambonelli A."/>
            <person name="Paolocci F."/>
            <person name="Nowrousian M."/>
            <person name="Ottonello S."/>
            <person name="Baldrian P."/>
            <person name="Spatafora J.W."/>
            <person name="Henrissat B."/>
            <person name="Nagy L.G."/>
            <person name="Aury J.M."/>
            <person name="Wincker P."/>
            <person name="Grigoriev I.V."/>
            <person name="Bonfante P."/>
            <person name="Martin F.M."/>
        </authorList>
    </citation>
    <scope>NUCLEOTIDE SEQUENCE [LARGE SCALE GENOMIC DNA]</scope>
    <source>
        <strain evidence="12 13">CCBAS932</strain>
    </source>
</reference>
<feature type="transmembrane region" description="Helical" evidence="10">
    <location>
        <begin position="184"/>
        <end position="202"/>
    </location>
</feature>
<dbReference type="CDD" id="cd06186">
    <property type="entry name" value="NOX_Duox_like_FAD_NADP"/>
    <property type="match status" value="1"/>
</dbReference>
<dbReference type="GO" id="GO:0006879">
    <property type="term" value="P:intracellular iron ion homeostasis"/>
    <property type="evidence" value="ECO:0007669"/>
    <property type="project" value="TreeGrafter"/>
</dbReference>
<proteinExistence type="inferred from homology"/>
<keyword evidence="9 10" id="KW-0472">Membrane</keyword>